<evidence type="ECO:0000256" key="4">
    <source>
        <dbReference type="ARBA" id="ARBA00022679"/>
    </source>
</evidence>
<feature type="transmembrane region" description="Helical" evidence="6">
    <location>
        <begin position="20"/>
        <end position="39"/>
    </location>
</feature>
<dbReference type="InterPro" id="IPR036890">
    <property type="entry name" value="HATPase_C_sf"/>
</dbReference>
<keyword evidence="3" id="KW-0597">Phosphoprotein</keyword>
<dbReference type="PANTHER" id="PTHR42878">
    <property type="entry name" value="TWO-COMPONENT HISTIDINE KINASE"/>
    <property type="match status" value="1"/>
</dbReference>
<evidence type="ECO:0000313" key="8">
    <source>
        <dbReference type="EMBL" id="RHW19003.1"/>
    </source>
</evidence>
<dbReference type="InterPro" id="IPR003661">
    <property type="entry name" value="HisK_dim/P_dom"/>
</dbReference>
<proteinExistence type="predicted"/>
<dbReference type="SMART" id="SM00387">
    <property type="entry name" value="HATPase_c"/>
    <property type="match status" value="1"/>
</dbReference>
<dbReference type="GO" id="GO:0000155">
    <property type="term" value="F:phosphorelay sensor kinase activity"/>
    <property type="evidence" value="ECO:0007669"/>
    <property type="project" value="InterPro"/>
</dbReference>
<dbReference type="Gene3D" id="3.30.565.10">
    <property type="entry name" value="Histidine kinase-like ATPase, C-terminal domain"/>
    <property type="match status" value="1"/>
</dbReference>
<dbReference type="InterPro" id="IPR036097">
    <property type="entry name" value="HisK_dim/P_sf"/>
</dbReference>
<name>A0A396RX02_9SPHN</name>
<dbReference type="GO" id="GO:0007234">
    <property type="term" value="P:osmosensory signaling via phosphorelay pathway"/>
    <property type="evidence" value="ECO:0007669"/>
    <property type="project" value="TreeGrafter"/>
</dbReference>
<dbReference type="InterPro" id="IPR004358">
    <property type="entry name" value="Sig_transdc_His_kin-like_C"/>
</dbReference>
<feature type="transmembrane region" description="Helical" evidence="6">
    <location>
        <begin position="194"/>
        <end position="216"/>
    </location>
</feature>
<dbReference type="CDD" id="cd19410">
    <property type="entry name" value="HK9-like_sensor"/>
    <property type="match status" value="1"/>
</dbReference>
<dbReference type="Proteomes" id="UP000266693">
    <property type="component" value="Unassembled WGS sequence"/>
</dbReference>
<accession>A0A396RX02</accession>
<keyword evidence="6" id="KW-1133">Transmembrane helix</keyword>
<dbReference type="CDD" id="cd00075">
    <property type="entry name" value="HATPase"/>
    <property type="match status" value="1"/>
</dbReference>
<dbReference type="EMBL" id="QWLV01000001">
    <property type="protein sequence ID" value="RHW19003.1"/>
    <property type="molecule type" value="Genomic_DNA"/>
</dbReference>
<dbReference type="GO" id="GO:0030295">
    <property type="term" value="F:protein kinase activator activity"/>
    <property type="evidence" value="ECO:0007669"/>
    <property type="project" value="TreeGrafter"/>
</dbReference>
<reference evidence="8 9" key="1">
    <citation type="submission" date="2018-08" db="EMBL/GenBank/DDBJ databases">
        <title>The multiple taxonomic identification of Sphingomonas gilva.</title>
        <authorList>
            <person name="Zhu D."/>
            <person name="Zheng S."/>
        </authorList>
    </citation>
    <scope>NUCLEOTIDE SEQUENCE [LARGE SCALE GENOMIC DNA]</scope>
    <source>
        <strain evidence="8 9">ZDH117</strain>
    </source>
</reference>
<comment type="catalytic activity">
    <reaction evidence="1">
        <text>ATP + protein L-histidine = ADP + protein N-phospho-L-histidine.</text>
        <dbReference type="EC" id="2.7.13.3"/>
    </reaction>
</comment>
<dbReference type="OrthoDB" id="9808408at2"/>
<sequence length="505" mass="55408">MRARIGRTLRITNERVGRAVLVFMAIGFAALIVAGAAAVNMVSRNQAHVDAVTHTYAVGNLLAEFQAYSERAETARRGFLLDSQSDYLRTMSTALNALPTRTQALIELTSDNPAQQRRARQLADLSGQHGTLLRRTVALVARGDRDEAVLAFRDRDEGLPLIAAIRRISADMAAVEDQLLAEREAGQRSSVANFFIIVSVAGALLVIMAMASLLLMRRYGRDLNRSRDELALLNRGLESAVAERTADLQRANDEIQRFAYIVSHDLRSPLVNVMGFTAELEAATKPLAELVDRVEAEAPAMLTEDAANAAREDLPEAAGFIRSSTQKMDRLINAILQLSREGRRVLSPEPVDLVSLLDGIRDTLAHRTDELDGEIRIVEPMPQLVHDRLALEQILANLIENAIKYRSPERPPLVTISARKERGRVIVDVADNGRGIEAKDHQRIFDLFRRSGAQTEPGEGIGLAHVRALAYRMGGTIECASEFGRGSTFSLSLPATSQGEKGEAR</sequence>
<dbReference type="CDD" id="cd00082">
    <property type="entry name" value="HisKA"/>
    <property type="match status" value="1"/>
</dbReference>
<comment type="caution">
    <text evidence="8">The sequence shown here is derived from an EMBL/GenBank/DDBJ whole genome shotgun (WGS) entry which is preliminary data.</text>
</comment>
<keyword evidence="6" id="KW-0472">Membrane</keyword>
<dbReference type="SUPFAM" id="SSF47384">
    <property type="entry name" value="Homodimeric domain of signal transducing histidine kinase"/>
    <property type="match status" value="1"/>
</dbReference>
<evidence type="ECO:0000256" key="5">
    <source>
        <dbReference type="ARBA" id="ARBA00022777"/>
    </source>
</evidence>
<evidence type="ECO:0000256" key="3">
    <source>
        <dbReference type="ARBA" id="ARBA00022553"/>
    </source>
</evidence>
<dbReference type="InterPro" id="IPR007891">
    <property type="entry name" value="CHASE3"/>
</dbReference>
<evidence type="ECO:0000259" key="7">
    <source>
        <dbReference type="PROSITE" id="PS50109"/>
    </source>
</evidence>
<dbReference type="InterPro" id="IPR003594">
    <property type="entry name" value="HATPase_dom"/>
</dbReference>
<dbReference type="Pfam" id="PF05227">
    <property type="entry name" value="CHASE3"/>
    <property type="match status" value="1"/>
</dbReference>
<dbReference type="Gene3D" id="1.10.287.130">
    <property type="match status" value="1"/>
</dbReference>
<keyword evidence="4" id="KW-0808">Transferase</keyword>
<evidence type="ECO:0000256" key="6">
    <source>
        <dbReference type="SAM" id="Phobius"/>
    </source>
</evidence>
<dbReference type="EC" id="2.7.13.3" evidence="2"/>
<feature type="domain" description="Histidine kinase" evidence="7">
    <location>
        <begin position="261"/>
        <end position="497"/>
    </location>
</feature>
<evidence type="ECO:0000256" key="2">
    <source>
        <dbReference type="ARBA" id="ARBA00012438"/>
    </source>
</evidence>
<keyword evidence="6" id="KW-0812">Transmembrane</keyword>
<protein>
    <recommendedName>
        <fullName evidence="2">histidine kinase</fullName>
        <ecNumber evidence="2">2.7.13.3</ecNumber>
    </recommendedName>
</protein>
<dbReference type="Pfam" id="PF02518">
    <property type="entry name" value="HATPase_c"/>
    <property type="match status" value="1"/>
</dbReference>
<evidence type="ECO:0000313" key="9">
    <source>
        <dbReference type="Proteomes" id="UP000266693"/>
    </source>
</evidence>
<dbReference type="Pfam" id="PF00512">
    <property type="entry name" value="HisKA"/>
    <property type="match status" value="1"/>
</dbReference>
<dbReference type="RefSeq" id="WP_118862511.1">
    <property type="nucleotide sequence ID" value="NZ_QWLV01000001.1"/>
</dbReference>
<dbReference type="InterPro" id="IPR005467">
    <property type="entry name" value="His_kinase_dom"/>
</dbReference>
<dbReference type="AlphaFoldDB" id="A0A396RX02"/>
<dbReference type="SUPFAM" id="SSF55874">
    <property type="entry name" value="ATPase domain of HSP90 chaperone/DNA topoisomerase II/histidine kinase"/>
    <property type="match status" value="1"/>
</dbReference>
<organism evidence="8 9">
    <name type="scientific">Sphingomonas gilva</name>
    <dbReference type="NCBI Taxonomy" id="2305907"/>
    <lineage>
        <taxon>Bacteria</taxon>
        <taxon>Pseudomonadati</taxon>
        <taxon>Pseudomonadota</taxon>
        <taxon>Alphaproteobacteria</taxon>
        <taxon>Sphingomonadales</taxon>
        <taxon>Sphingomonadaceae</taxon>
        <taxon>Sphingomonas</taxon>
    </lineage>
</organism>
<dbReference type="GO" id="GO:0000156">
    <property type="term" value="F:phosphorelay response regulator activity"/>
    <property type="evidence" value="ECO:0007669"/>
    <property type="project" value="TreeGrafter"/>
</dbReference>
<keyword evidence="5 8" id="KW-0418">Kinase</keyword>
<keyword evidence="9" id="KW-1185">Reference proteome</keyword>
<dbReference type="PANTHER" id="PTHR42878:SF15">
    <property type="entry name" value="BACTERIOPHYTOCHROME"/>
    <property type="match status" value="1"/>
</dbReference>
<dbReference type="PRINTS" id="PR00344">
    <property type="entry name" value="BCTRLSENSOR"/>
</dbReference>
<gene>
    <name evidence="8" type="ORF">D1610_02410</name>
</gene>
<evidence type="ECO:0000256" key="1">
    <source>
        <dbReference type="ARBA" id="ARBA00000085"/>
    </source>
</evidence>
<dbReference type="SMART" id="SM00388">
    <property type="entry name" value="HisKA"/>
    <property type="match status" value="1"/>
</dbReference>
<dbReference type="PROSITE" id="PS50109">
    <property type="entry name" value="HIS_KIN"/>
    <property type="match status" value="1"/>
</dbReference>
<dbReference type="InterPro" id="IPR050351">
    <property type="entry name" value="BphY/WalK/GraS-like"/>
</dbReference>